<protein>
    <recommendedName>
        <fullName evidence="3">Nitrite extrusion protein 2</fullName>
    </recommendedName>
</protein>
<evidence type="ECO:0000313" key="1">
    <source>
        <dbReference type="EMBL" id="ANK03344.1"/>
    </source>
</evidence>
<organism evidence="1 2">
    <name type="scientific">Escherichia coli O25b:H4</name>
    <dbReference type="NCBI Taxonomy" id="941280"/>
    <lineage>
        <taxon>Bacteria</taxon>
        <taxon>Pseudomonadati</taxon>
        <taxon>Pseudomonadota</taxon>
        <taxon>Gammaproteobacteria</taxon>
        <taxon>Enterobacterales</taxon>
        <taxon>Enterobacteriaceae</taxon>
        <taxon>Escherichia</taxon>
    </lineage>
</organism>
<dbReference type="AlphaFoldDB" id="A0A192CCR7"/>
<dbReference type="Proteomes" id="UP000183316">
    <property type="component" value="Chromosome"/>
</dbReference>
<sequence>MTSLKTSIKTITYLSDIGCLEIQGASLTTPSCLSENHVRAVDIS</sequence>
<proteinExistence type="predicted"/>
<evidence type="ECO:0008006" key="3">
    <source>
        <dbReference type="Google" id="ProtNLM"/>
    </source>
</evidence>
<dbReference type="EMBL" id="CP015085">
    <property type="protein sequence ID" value="ANK03344.1"/>
    <property type="molecule type" value="Genomic_DNA"/>
</dbReference>
<evidence type="ECO:0000313" key="2">
    <source>
        <dbReference type="Proteomes" id="UP000183316"/>
    </source>
</evidence>
<gene>
    <name evidence="1" type="ORF">WLH_02083</name>
</gene>
<name>A0A192CCR7_ECO25</name>
<accession>A0A192CCR7</accession>
<dbReference type="PATRIC" id="fig|941280.3.peg.2065"/>
<reference evidence="1 2" key="1">
    <citation type="submission" date="2016-03" db="EMBL/GenBank/DDBJ databases">
        <title>Genome Sequence and Comparative Pathogenic Determinants of Uropathogenic Escherichia coli O25b:H4, a Clinical Isolate from Saudi Arabia.</title>
        <authorList>
            <person name="Alyamani E.A.J."/>
            <person name="Khiyami M.A."/>
            <person name="Booq R.Y."/>
            <person name="Bahwerth F.S."/>
            <person name="Vaisvil B."/>
            <person name="Schmitt D.P."/>
            <person name="Kapatral V."/>
        </authorList>
    </citation>
    <scope>NUCLEOTIDE SEQUENCE [LARGE SCALE GENOMIC DNA]</scope>
    <source>
        <strain evidence="1 2">O25b:H4</strain>
    </source>
</reference>